<name>A0A392PV19_9FABA</name>
<evidence type="ECO:0000313" key="1">
    <source>
        <dbReference type="EMBL" id="MCI15941.1"/>
    </source>
</evidence>
<organism evidence="1 2">
    <name type="scientific">Trifolium medium</name>
    <dbReference type="NCBI Taxonomy" id="97028"/>
    <lineage>
        <taxon>Eukaryota</taxon>
        <taxon>Viridiplantae</taxon>
        <taxon>Streptophyta</taxon>
        <taxon>Embryophyta</taxon>
        <taxon>Tracheophyta</taxon>
        <taxon>Spermatophyta</taxon>
        <taxon>Magnoliopsida</taxon>
        <taxon>eudicotyledons</taxon>
        <taxon>Gunneridae</taxon>
        <taxon>Pentapetalae</taxon>
        <taxon>rosids</taxon>
        <taxon>fabids</taxon>
        <taxon>Fabales</taxon>
        <taxon>Fabaceae</taxon>
        <taxon>Papilionoideae</taxon>
        <taxon>50 kb inversion clade</taxon>
        <taxon>NPAAA clade</taxon>
        <taxon>Hologalegina</taxon>
        <taxon>IRL clade</taxon>
        <taxon>Trifolieae</taxon>
        <taxon>Trifolium</taxon>
    </lineage>
</organism>
<keyword evidence="2" id="KW-1185">Reference proteome</keyword>
<dbReference type="Proteomes" id="UP000265520">
    <property type="component" value="Unassembled WGS sequence"/>
</dbReference>
<accession>A0A392PV19</accession>
<evidence type="ECO:0000313" key="2">
    <source>
        <dbReference type="Proteomes" id="UP000265520"/>
    </source>
</evidence>
<sequence length="22" mass="2281">AGSGRLRVSVGQRKIAAKVAKK</sequence>
<dbReference type="EMBL" id="LXQA010098701">
    <property type="protein sequence ID" value="MCI15941.1"/>
    <property type="molecule type" value="Genomic_DNA"/>
</dbReference>
<proteinExistence type="predicted"/>
<reference evidence="1 2" key="1">
    <citation type="journal article" date="2018" name="Front. Plant Sci.">
        <title>Red Clover (Trifolium pratense) and Zigzag Clover (T. medium) - A Picture of Genomic Similarities and Differences.</title>
        <authorList>
            <person name="Dluhosova J."/>
            <person name="Istvanek J."/>
            <person name="Nedelnik J."/>
            <person name="Repkova J."/>
        </authorList>
    </citation>
    <scope>NUCLEOTIDE SEQUENCE [LARGE SCALE GENOMIC DNA]</scope>
    <source>
        <strain evidence="2">cv. 10/8</strain>
        <tissue evidence="1">Leaf</tissue>
    </source>
</reference>
<protein>
    <submittedName>
        <fullName evidence="1">Uncharacterized protein</fullName>
    </submittedName>
</protein>
<dbReference type="AlphaFoldDB" id="A0A392PV19"/>
<feature type="non-terminal residue" evidence="1">
    <location>
        <position position="1"/>
    </location>
</feature>
<comment type="caution">
    <text evidence="1">The sequence shown here is derived from an EMBL/GenBank/DDBJ whole genome shotgun (WGS) entry which is preliminary data.</text>
</comment>